<protein>
    <submittedName>
        <fullName evidence="1">Uncharacterized protein</fullName>
    </submittedName>
</protein>
<gene>
    <name evidence="1" type="ORF">cyc_02973</name>
</gene>
<sequence>MEYTSDMGIMTPVLEERGDDELRLHMNPKSGRRVATELTQLLREHLQEDEKAFSVERVRNHLLTTV</sequence>
<dbReference type="AlphaFoldDB" id="A0A1D3CWX1"/>
<accession>A0A1D3CWX1</accession>
<dbReference type="EMBL" id="JROU02001661">
    <property type="protein sequence ID" value="OEH75691.1"/>
    <property type="molecule type" value="Genomic_DNA"/>
</dbReference>
<evidence type="ECO:0000313" key="1">
    <source>
        <dbReference type="EMBL" id="OEH75691.1"/>
    </source>
</evidence>
<proteinExistence type="predicted"/>
<dbReference type="Proteomes" id="UP000095192">
    <property type="component" value="Unassembled WGS sequence"/>
</dbReference>
<dbReference type="InParanoid" id="A0A1D3CWX1"/>
<keyword evidence="2" id="KW-1185">Reference proteome</keyword>
<evidence type="ECO:0000313" key="2">
    <source>
        <dbReference type="Proteomes" id="UP000095192"/>
    </source>
</evidence>
<organism evidence="1 2">
    <name type="scientific">Cyclospora cayetanensis</name>
    <dbReference type="NCBI Taxonomy" id="88456"/>
    <lineage>
        <taxon>Eukaryota</taxon>
        <taxon>Sar</taxon>
        <taxon>Alveolata</taxon>
        <taxon>Apicomplexa</taxon>
        <taxon>Conoidasida</taxon>
        <taxon>Coccidia</taxon>
        <taxon>Eucoccidiorida</taxon>
        <taxon>Eimeriorina</taxon>
        <taxon>Eimeriidae</taxon>
        <taxon>Cyclospora</taxon>
    </lineage>
</organism>
<reference evidence="1 2" key="1">
    <citation type="journal article" date="2016" name="BMC Genomics">
        <title>Comparative genomics reveals Cyclospora cayetanensis possesses coccidia-like metabolism and invasion components but unique surface antigens.</title>
        <authorList>
            <person name="Liu S."/>
            <person name="Wang L."/>
            <person name="Zheng H."/>
            <person name="Xu Z."/>
            <person name="Roellig D.M."/>
            <person name="Li N."/>
            <person name="Frace M.A."/>
            <person name="Tang K."/>
            <person name="Arrowood M.J."/>
            <person name="Moss D.M."/>
            <person name="Zhang L."/>
            <person name="Feng Y."/>
            <person name="Xiao L."/>
        </authorList>
    </citation>
    <scope>NUCLEOTIDE SEQUENCE [LARGE SCALE GENOMIC DNA]</scope>
    <source>
        <strain evidence="1 2">CHN_HEN01</strain>
    </source>
</reference>
<name>A0A1D3CWX1_9EIME</name>
<dbReference type="VEuPathDB" id="ToxoDB:cyc_02973"/>
<comment type="caution">
    <text evidence="1">The sequence shown here is derived from an EMBL/GenBank/DDBJ whole genome shotgun (WGS) entry which is preliminary data.</text>
</comment>